<sequence length="264" mass="29202">MLYFLDPWETSTNPRAHNCRATWESRRPPHGIQSPTESAEEDARRGPSPPVSVPFVERYPWSTRRTTHSTAMQSYEYAPSTTCRAATLTPLSNARSRPVSKHLSQTCSSAAHNIPLLVGRHRGLPDRFFKFPSNPPCLSGCLPSSAVQQDDVYSVDPETSCQPAGQGVTVPSPIPFEADQLAICSFVHGQTPQTMPIKSSPVKYNLLFMQEPTLCCQNWERQWQGQRGPALSPALDDIRHRGVVTGTRTAVVQPPRPSTSCLTH</sequence>
<gene>
    <name evidence="2" type="ORF">QBC47DRAFT_114505</name>
</gene>
<evidence type="ECO:0000256" key="1">
    <source>
        <dbReference type="SAM" id="MobiDB-lite"/>
    </source>
</evidence>
<evidence type="ECO:0000313" key="3">
    <source>
        <dbReference type="Proteomes" id="UP001239445"/>
    </source>
</evidence>
<proteinExistence type="predicted"/>
<dbReference type="EMBL" id="MU839828">
    <property type="protein sequence ID" value="KAK1759704.1"/>
    <property type="molecule type" value="Genomic_DNA"/>
</dbReference>
<name>A0AAJ0FFC1_9PEZI</name>
<dbReference type="Proteomes" id="UP001239445">
    <property type="component" value="Unassembled WGS sequence"/>
</dbReference>
<organism evidence="2 3">
    <name type="scientific">Echria macrotheca</name>
    <dbReference type="NCBI Taxonomy" id="438768"/>
    <lineage>
        <taxon>Eukaryota</taxon>
        <taxon>Fungi</taxon>
        <taxon>Dikarya</taxon>
        <taxon>Ascomycota</taxon>
        <taxon>Pezizomycotina</taxon>
        <taxon>Sordariomycetes</taxon>
        <taxon>Sordariomycetidae</taxon>
        <taxon>Sordariales</taxon>
        <taxon>Schizotheciaceae</taxon>
        <taxon>Echria</taxon>
    </lineage>
</organism>
<dbReference type="AlphaFoldDB" id="A0AAJ0FFC1"/>
<keyword evidence="3" id="KW-1185">Reference proteome</keyword>
<protein>
    <submittedName>
        <fullName evidence="2">Uncharacterized protein</fullName>
    </submittedName>
</protein>
<evidence type="ECO:0000313" key="2">
    <source>
        <dbReference type="EMBL" id="KAK1759704.1"/>
    </source>
</evidence>
<reference evidence="2" key="1">
    <citation type="submission" date="2023-06" db="EMBL/GenBank/DDBJ databases">
        <title>Genome-scale phylogeny and comparative genomics of the fungal order Sordariales.</title>
        <authorList>
            <consortium name="Lawrence Berkeley National Laboratory"/>
            <person name="Hensen N."/>
            <person name="Bonometti L."/>
            <person name="Westerberg I."/>
            <person name="Brannstrom I.O."/>
            <person name="Guillou S."/>
            <person name="Cros-Aarteil S."/>
            <person name="Calhoun S."/>
            <person name="Haridas S."/>
            <person name="Kuo A."/>
            <person name="Mondo S."/>
            <person name="Pangilinan J."/>
            <person name="Riley R."/>
            <person name="Labutti K."/>
            <person name="Andreopoulos B."/>
            <person name="Lipzen A."/>
            <person name="Chen C."/>
            <person name="Yanf M."/>
            <person name="Daum C."/>
            <person name="Ng V."/>
            <person name="Clum A."/>
            <person name="Steindorff A."/>
            <person name="Ohm R."/>
            <person name="Martin F."/>
            <person name="Silar P."/>
            <person name="Natvig D."/>
            <person name="Lalanne C."/>
            <person name="Gautier V."/>
            <person name="Ament-Velasquez S.L."/>
            <person name="Kruys A."/>
            <person name="Hutchinson M.I."/>
            <person name="Powell A.J."/>
            <person name="Barry K."/>
            <person name="Miller A.N."/>
            <person name="Grigoriev I.V."/>
            <person name="Debuchy R."/>
            <person name="Gladieux P."/>
            <person name="Thoren M.H."/>
            <person name="Johannesson H."/>
        </authorList>
    </citation>
    <scope>NUCLEOTIDE SEQUENCE</scope>
    <source>
        <strain evidence="2">PSN4</strain>
    </source>
</reference>
<accession>A0AAJ0FFC1</accession>
<feature type="region of interest" description="Disordered" evidence="1">
    <location>
        <begin position="19"/>
        <end position="52"/>
    </location>
</feature>
<comment type="caution">
    <text evidence="2">The sequence shown here is derived from an EMBL/GenBank/DDBJ whole genome shotgun (WGS) entry which is preliminary data.</text>
</comment>